<reference evidence="8" key="1">
    <citation type="submission" date="2018-05" db="EMBL/GenBank/DDBJ databases">
        <authorList>
            <person name="Lanie J.A."/>
            <person name="Ng W.-L."/>
            <person name="Kazmierczak K.M."/>
            <person name="Andrzejewski T.M."/>
            <person name="Davidsen T.M."/>
            <person name="Wayne K.J."/>
            <person name="Tettelin H."/>
            <person name="Glass J.I."/>
            <person name="Rusch D."/>
            <person name="Podicherti R."/>
            <person name="Tsui H.-C.T."/>
            <person name="Winkler M.E."/>
        </authorList>
    </citation>
    <scope>NUCLEOTIDE SEQUENCE</scope>
</reference>
<evidence type="ECO:0000256" key="1">
    <source>
        <dbReference type="ARBA" id="ARBA00009481"/>
    </source>
</evidence>
<dbReference type="InterPro" id="IPR051862">
    <property type="entry name" value="GT-like_domain_containing_1"/>
</dbReference>
<feature type="non-terminal residue" evidence="8">
    <location>
        <position position="342"/>
    </location>
</feature>
<evidence type="ECO:0000313" key="8">
    <source>
        <dbReference type="EMBL" id="SVB29385.1"/>
    </source>
</evidence>
<evidence type="ECO:0000256" key="4">
    <source>
        <dbReference type="ARBA" id="ARBA00044517"/>
    </source>
</evidence>
<protein>
    <recommendedName>
        <fullName evidence="5">tRNA-queuosine alpha-mannosyltransferase</fullName>
        <ecNumber evidence="4">2.4.1.110</ecNumber>
    </recommendedName>
</protein>
<sequence>MIPVRYFYYPQLFFSPGGGIGRRARFRSVCPKGRAGSTPVSGTKKANLCWLFYFDQLVNFNVKILLIEPYYTGSHKHWADGYKKHSVHEIRILSMKGQFWKWRMHGGAITLAQKFNDLDWNPDLIMATDMLDLSTFLALTKRRSYNIPTALYFHENQLCYPWSPNDRDIQHTRDTHYGFINYVSALTADQLFFNSEFHMNSFLNALPPFLKQFPDHKGLDSVDSIRKKSKSLYLGMDLKKFDGHRIDPGDKPLILWNHRWEYDKNPESFFWLLEKIMNDGHEFNLAILGENFSQSPSIFDQAQTTFKDSIVKWGYAETFDEYARWLWKADILPVTSDQEFFG</sequence>
<name>A0A382CTH6_9ZZZZ</name>
<evidence type="ECO:0000256" key="5">
    <source>
        <dbReference type="ARBA" id="ARBA00044539"/>
    </source>
</evidence>
<dbReference type="PANTHER" id="PTHR13615:SF3">
    <property type="entry name" value="GLYCOSYLTRANSFERASE-LIKE DOMAIN-CONTAINING PROTEIN 1"/>
    <property type="match status" value="1"/>
</dbReference>
<evidence type="ECO:0000256" key="6">
    <source>
        <dbReference type="ARBA" id="ARBA00048439"/>
    </source>
</evidence>
<dbReference type="EMBL" id="UINC01036036">
    <property type="protein sequence ID" value="SVB29385.1"/>
    <property type="molecule type" value="Genomic_DNA"/>
</dbReference>
<evidence type="ECO:0000259" key="7">
    <source>
        <dbReference type="Pfam" id="PF12038"/>
    </source>
</evidence>
<comment type="similarity">
    <text evidence="1">Belongs to the glycosyltransferase group 1 family. Glycosyltransferase 4 subfamily.</text>
</comment>
<dbReference type="PANTHER" id="PTHR13615">
    <property type="entry name" value="GLYCOSYLTRANSFERASE-LIKE 1"/>
    <property type="match status" value="1"/>
</dbReference>
<evidence type="ECO:0000256" key="3">
    <source>
        <dbReference type="ARBA" id="ARBA00022679"/>
    </source>
</evidence>
<proteinExistence type="inferred from homology"/>
<gene>
    <name evidence="8" type="ORF">METZ01_LOCUS182239</name>
</gene>
<dbReference type="GO" id="GO:0016438">
    <property type="term" value="F:tRNA-queuosine(34) beta-mannosyltransferase activity"/>
    <property type="evidence" value="ECO:0007669"/>
    <property type="project" value="UniProtKB-EC"/>
</dbReference>
<feature type="domain" description="tRNA-queuosine alpha-mannosyltransferase N-terminal" evidence="7">
    <location>
        <begin position="63"/>
        <end position="236"/>
    </location>
</feature>
<dbReference type="InterPro" id="IPR022701">
    <property type="entry name" value="QTMAN_N"/>
</dbReference>
<organism evidence="8">
    <name type="scientific">marine metagenome</name>
    <dbReference type="NCBI Taxonomy" id="408172"/>
    <lineage>
        <taxon>unclassified sequences</taxon>
        <taxon>metagenomes</taxon>
        <taxon>ecological metagenomes</taxon>
    </lineage>
</organism>
<dbReference type="AlphaFoldDB" id="A0A382CTH6"/>
<dbReference type="Gene3D" id="3.40.50.2000">
    <property type="entry name" value="Glycogen Phosphorylase B"/>
    <property type="match status" value="1"/>
</dbReference>
<comment type="catalytic activity">
    <reaction evidence="6">
        <text>queuosine(34) in tRNA(Asp) + GDP-alpha-D-mannose = O-4''-alpha-D-mannosylqueuosine(34) in tRNA(Asp) + GDP + H(+)</text>
        <dbReference type="Rhea" id="RHEA:12885"/>
        <dbReference type="Rhea" id="RHEA-COMP:18572"/>
        <dbReference type="Rhea" id="RHEA-COMP:18581"/>
        <dbReference type="ChEBI" id="CHEBI:15378"/>
        <dbReference type="ChEBI" id="CHEBI:57527"/>
        <dbReference type="ChEBI" id="CHEBI:58189"/>
        <dbReference type="ChEBI" id="CHEBI:194431"/>
        <dbReference type="ChEBI" id="CHEBI:194442"/>
        <dbReference type="EC" id="2.4.1.110"/>
    </reaction>
    <physiologicalReaction direction="left-to-right" evidence="6">
        <dbReference type="Rhea" id="RHEA:12886"/>
    </physiologicalReaction>
</comment>
<keyword evidence="3" id="KW-0808">Transferase</keyword>
<accession>A0A382CTH6</accession>
<dbReference type="SUPFAM" id="SSF53756">
    <property type="entry name" value="UDP-Glycosyltransferase/glycogen phosphorylase"/>
    <property type="match status" value="1"/>
</dbReference>
<keyword evidence="2" id="KW-0328">Glycosyltransferase</keyword>
<dbReference type="Pfam" id="PF12038">
    <property type="entry name" value="QTMAN_N"/>
    <property type="match status" value="1"/>
</dbReference>
<evidence type="ECO:0000256" key="2">
    <source>
        <dbReference type="ARBA" id="ARBA00022676"/>
    </source>
</evidence>
<dbReference type="EC" id="2.4.1.110" evidence="4"/>